<dbReference type="AlphaFoldDB" id="A0A848LPT9"/>
<feature type="region of interest" description="Disordered" evidence="1">
    <location>
        <begin position="22"/>
        <end position="49"/>
    </location>
</feature>
<organism evidence="3 4">
    <name type="scientific">Pyxidicoccus fallax</name>
    <dbReference type="NCBI Taxonomy" id="394095"/>
    <lineage>
        <taxon>Bacteria</taxon>
        <taxon>Pseudomonadati</taxon>
        <taxon>Myxococcota</taxon>
        <taxon>Myxococcia</taxon>
        <taxon>Myxococcales</taxon>
        <taxon>Cystobacterineae</taxon>
        <taxon>Myxococcaceae</taxon>
        <taxon>Pyxidicoccus</taxon>
    </lineage>
</organism>
<feature type="chain" id="PRO_5032449678" description="Lipoprotein" evidence="2">
    <location>
        <begin position="21"/>
        <end position="114"/>
    </location>
</feature>
<comment type="caution">
    <text evidence="3">The sequence shown here is derived from an EMBL/GenBank/DDBJ whole genome shotgun (WGS) entry which is preliminary data.</text>
</comment>
<protein>
    <recommendedName>
        <fullName evidence="5">Lipoprotein</fullName>
    </recommendedName>
</protein>
<dbReference type="RefSeq" id="WP_169349146.1">
    <property type="nucleotide sequence ID" value="NZ_JABBJJ010000213.1"/>
</dbReference>
<evidence type="ECO:0000313" key="4">
    <source>
        <dbReference type="Proteomes" id="UP000518300"/>
    </source>
</evidence>
<reference evidence="3 4" key="1">
    <citation type="submission" date="2020-04" db="EMBL/GenBank/DDBJ databases">
        <title>Draft genome of Pyxidicoccus fallax type strain.</title>
        <authorList>
            <person name="Whitworth D.E."/>
        </authorList>
    </citation>
    <scope>NUCLEOTIDE SEQUENCE [LARGE SCALE GENOMIC DNA]</scope>
    <source>
        <strain evidence="3 4">DSM 14698</strain>
    </source>
</reference>
<sequence length="114" mass="11704">MSLAKNVALVVLAASLTACGGAELEPTETPEPVTPPAGEQPVDGTGDDGTVSAAAICRGWENGGDYCLVDCGDGSSAWHVVGHYTSIPYGDCVEAGRSFCLAYGWSRLGSCWGY</sequence>
<name>A0A848LPT9_9BACT</name>
<gene>
    <name evidence="3" type="ORF">HG543_34365</name>
</gene>
<keyword evidence="4" id="KW-1185">Reference proteome</keyword>
<dbReference type="EMBL" id="JABBJJ010000213">
    <property type="protein sequence ID" value="NMO19908.1"/>
    <property type="molecule type" value="Genomic_DNA"/>
</dbReference>
<feature type="signal peptide" evidence="2">
    <location>
        <begin position="1"/>
        <end position="20"/>
    </location>
</feature>
<dbReference type="Proteomes" id="UP000518300">
    <property type="component" value="Unassembled WGS sequence"/>
</dbReference>
<evidence type="ECO:0008006" key="5">
    <source>
        <dbReference type="Google" id="ProtNLM"/>
    </source>
</evidence>
<evidence type="ECO:0000313" key="3">
    <source>
        <dbReference type="EMBL" id="NMO19908.1"/>
    </source>
</evidence>
<dbReference type="PROSITE" id="PS51257">
    <property type="entry name" value="PROKAR_LIPOPROTEIN"/>
    <property type="match status" value="1"/>
</dbReference>
<evidence type="ECO:0000256" key="1">
    <source>
        <dbReference type="SAM" id="MobiDB-lite"/>
    </source>
</evidence>
<evidence type="ECO:0000256" key="2">
    <source>
        <dbReference type="SAM" id="SignalP"/>
    </source>
</evidence>
<keyword evidence="2" id="KW-0732">Signal</keyword>
<proteinExistence type="predicted"/>
<accession>A0A848LPT9</accession>